<comment type="cofactor">
    <cofactor evidence="1 7">
        <name>L-ascorbate</name>
        <dbReference type="ChEBI" id="CHEBI:38290"/>
    </cofactor>
</comment>
<dbReference type="Gene3D" id="2.60.120.620">
    <property type="entry name" value="q2cbj1_9rhob like domain"/>
    <property type="match status" value="1"/>
</dbReference>
<dbReference type="Pfam" id="PF18331">
    <property type="entry name" value="PKHD_C"/>
    <property type="match status" value="1"/>
</dbReference>
<keyword evidence="5 7" id="KW-0560">Oxidoreductase</keyword>
<dbReference type="EMBL" id="AEUP01000031">
    <property type="protein sequence ID" value="EGE47038.1"/>
    <property type="molecule type" value="Genomic_DNA"/>
</dbReference>
<feature type="binding site" evidence="7">
    <location>
        <position position="163"/>
    </location>
    <ligand>
        <name>Fe cation</name>
        <dbReference type="ChEBI" id="CHEBI:24875"/>
    </ligand>
</feature>
<dbReference type="NCBIfam" id="NF003974">
    <property type="entry name" value="PRK05467.1-3"/>
    <property type="match status" value="1"/>
</dbReference>
<name>F1YW45_9PROT</name>
<dbReference type="GO" id="GO:0016706">
    <property type="term" value="F:2-oxoglutarate-dependent dioxygenase activity"/>
    <property type="evidence" value="ECO:0007669"/>
    <property type="project" value="UniProtKB-UniRule"/>
</dbReference>
<dbReference type="PANTHER" id="PTHR41536:SF1">
    <property type="entry name" value="PKHD-TYPE HYDROXYLASE YBIX"/>
    <property type="match status" value="1"/>
</dbReference>
<evidence type="ECO:0000259" key="8">
    <source>
        <dbReference type="PROSITE" id="PS51471"/>
    </source>
</evidence>
<dbReference type="AlphaFoldDB" id="F1YW45"/>
<dbReference type="GO" id="GO:0006879">
    <property type="term" value="P:intracellular iron ion homeostasis"/>
    <property type="evidence" value="ECO:0007669"/>
    <property type="project" value="TreeGrafter"/>
</dbReference>
<evidence type="ECO:0000256" key="5">
    <source>
        <dbReference type="ARBA" id="ARBA00023002"/>
    </source>
</evidence>
<reference evidence="9 10" key="1">
    <citation type="journal article" date="2011" name="Science">
        <title>Drosophila microbiome modulates host developmental and metabolic homeostasis via insulin signaling.</title>
        <authorList>
            <person name="Shin S.C."/>
            <person name="Kim S.H."/>
            <person name="You H."/>
            <person name="Kim B."/>
            <person name="Kim A.C."/>
            <person name="Lee K.A."/>
            <person name="Yoon J.H."/>
            <person name="Ryu J.H."/>
            <person name="Lee W.J."/>
        </authorList>
    </citation>
    <scope>NUCLEOTIDE SEQUENCE [LARGE SCALE GENOMIC DNA]</scope>
    <source>
        <strain evidence="9 10">DM001</strain>
    </source>
</reference>
<proteinExistence type="inferred from homology"/>
<feature type="binding site" evidence="7">
    <location>
        <position position="98"/>
    </location>
    <ligand>
        <name>Fe cation</name>
        <dbReference type="ChEBI" id="CHEBI:24875"/>
    </ligand>
</feature>
<keyword evidence="4 7" id="KW-0223">Dioxygenase</keyword>
<evidence type="ECO:0000256" key="3">
    <source>
        <dbReference type="ARBA" id="ARBA00022896"/>
    </source>
</evidence>
<dbReference type="Gene3D" id="4.10.860.20">
    <property type="entry name" value="Rabenosyn, Rab binding domain"/>
    <property type="match status" value="1"/>
</dbReference>
<keyword evidence="3 7" id="KW-0847">Vitamin C</keyword>
<dbReference type="Pfam" id="PF13640">
    <property type="entry name" value="2OG-FeII_Oxy_3"/>
    <property type="match status" value="1"/>
</dbReference>
<organism evidence="9 10">
    <name type="scientific">Acetobacter pomorum DM001</name>
    <dbReference type="NCBI Taxonomy" id="945681"/>
    <lineage>
        <taxon>Bacteria</taxon>
        <taxon>Pseudomonadati</taxon>
        <taxon>Pseudomonadota</taxon>
        <taxon>Alphaproteobacteria</taxon>
        <taxon>Acetobacterales</taxon>
        <taxon>Acetobacteraceae</taxon>
        <taxon>Acetobacter</taxon>
    </lineage>
</organism>
<dbReference type="InterPro" id="IPR023550">
    <property type="entry name" value="PKHD_hydroxylase"/>
</dbReference>
<keyword evidence="2 7" id="KW-0479">Metal-binding</keyword>
<dbReference type="PROSITE" id="PS51471">
    <property type="entry name" value="FE2OG_OXY"/>
    <property type="match status" value="1"/>
</dbReference>
<gene>
    <name evidence="9" type="primary">ybiX</name>
    <name evidence="9" type="ORF">APO_2454</name>
</gene>
<feature type="domain" description="Fe2OG dioxygenase" evidence="8">
    <location>
        <begin position="80"/>
        <end position="182"/>
    </location>
</feature>
<dbReference type="SMART" id="SM00702">
    <property type="entry name" value="P4Hc"/>
    <property type="match status" value="1"/>
</dbReference>
<comment type="caution">
    <text evidence="9">The sequence shown here is derived from an EMBL/GenBank/DDBJ whole genome shotgun (WGS) entry which is preliminary data.</text>
</comment>
<dbReference type="HAMAP" id="MF_00657">
    <property type="entry name" value="Hydroxyl_YbiX"/>
    <property type="match status" value="1"/>
</dbReference>
<evidence type="ECO:0000256" key="4">
    <source>
        <dbReference type="ARBA" id="ARBA00022964"/>
    </source>
</evidence>
<dbReference type="InterPro" id="IPR005123">
    <property type="entry name" value="Oxoglu/Fe-dep_dioxygenase_dom"/>
</dbReference>
<dbReference type="Proteomes" id="UP000018454">
    <property type="component" value="Unassembled WGS sequence"/>
</dbReference>
<dbReference type="InterPro" id="IPR041097">
    <property type="entry name" value="PKHD_C"/>
</dbReference>
<dbReference type="InterPro" id="IPR006620">
    <property type="entry name" value="Pro_4_hyd_alph"/>
</dbReference>
<feature type="binding site" evidence="7">
    <location>
        <position position="173"/>
    </location>
    <ligand>
        <name>2-oxoglutarate</name>
        <dbReference type="ChEBI" id="CHEBI:16810"/>
    </ligand>
</feature>
<keyword evidence="6 7" id="KW-0408">Iron</keyword>
<accession>F1YW45</accession>
<evidence type="ECO:0000313" key="10">
    <source>
        <dbReference type="Proteomes" id="UP000018454"/>
    </source>
</evidence>
<protein>
    <submittedName>
        <fullName evidence="9">PKHD-type hydroxylase</fullName>
    </submittedName>
</protein>
<dbReference type="PANTHER" id="PTHR41536">
    <property type="entry name" value="PKHD-TYPE HYDROXYLASE YBIX"/>
    <property type="match status" value="1"/>
</dbReference>
<dbReference type="NCBIfam" id="NF003975">
    <property type="entry name" value="PRK05467.1-4"/>
    <property type="match status" value="1"/>
</dbReference>
<feature type="binding site" evidence="7">
    <location>
        <position position="100"/>
    </location>
    <ligand>
        <name>Fe cation</name>
        <dbReference type="ChEBI" id="CHEBI:24875"/>
    </ligand>
</feature>
<evidence type="ECO:0000256" key="1">
    <source>
        <dbReference type="ARBA" id="ARBA00001961"/>
    </source>
</evidence>
<dbReference type="GO" id="GO:0006974">
    <property type="term" value="P:DNA damage response"/>
    <property type="evidence" value="ECO:0007669"/>
    <property type="project" value="TreeGrafter"/>
</dbReference>
<evidence type="ECO:0000313" key="9">
    <source>
        <dbReference type="EMBL" id="EGE47038.1"/>
    </source>
</evidence>
<sequence length="231" mass="25752">MTMFLRIPSVLTADELAYCRMKLEAAEWTDGRETAGAQSAKSKNNLQLPRHSDICLELGEVVLRALGRNATFNSAVLPYKVTPPLFNKYKGGMNFGAHVDNAIRGVFAGGIHTRIRTDVSSTLFFSAPEEYDGGELIMYANGTEQSVKLSAGDMVIYPTTVLHSVAPVTRGVRLAAFFWSQSMIAEESRRQIMFDLDTQIISLRERLGDTDHTVLALTNTYHNLMRQWCIL</sequence>
<dbReference type="GO" id="GO:0031418">
    <property type="term" value="F:L-ascorbic acid binding"/>
    <property type="evidence" value="ECO:0007669"/>
    <property type="project" value="UniProtKB-KW"/>
</dbReference>
<evidence type="ECO:0000256" key="7">
    <source>
        <dbReference type="HAMAP-Rule" id="MF_00657"/>
    </source>
</evidence>
<dbReference type="GO" id="GO:0005506">
    <property type="term" value="F:iron ion binding"/>
    <property type="evidence" value="ECO:0007669"/>
    <property type="project" value="UniProtKB-UniRule"/>
</dbReference>
<evidence type="ECO:0000256" key="6">
    <source>
        <dbReference type="ARBA" id="ARBA00023004"/>
    </source>
</evidence>
<evidence type="ECO:0000256" key="2">
    <source>
        <dbReference type="ARBA" id="ARBA00022723"/>
    </source>
</evidence>
<comment type="cofactor">
    <cofactor evidence="7">
        <name>Fe(2+)</name>
        <dbReference type="ChEBI" id="CHEBI:29033"/>
    </cofactor>
    <text evidence="7">Binds 1 Fe(2+) ion per subunit.</text>
</comment>
<dbReference type="InterPro" id="IPR044862">
    <property type="entry name" value="Pro_4_hyd_alph_FE2OG_OXY"/>
</dbReference>